<evidence type="ECO:0000256" key="5">
    <source>
        <dbReference type="ARBA" id="ARBA00022759"/>
    </source>
</evidence>
<dbReference type="PANTHER" id="PTHR11207">
    <property type="entry name" value="RIBONUCLEASE III"/>
    <property type="match status" value="1"/>
</dbReference>
<keyword evidence="4 8" id="KW-0540">Nuclease</keyword>
<dbReference type="PROSITE" id="PS50137">
    <property type="entry name" value="DS_RBD"/>
    <property type="match status" value="1"/>
</dbReference>
<comment type="catalytic activity">
    <reaction evidence="1 8">
        <text>Endonucleolytic cleavage to 5'-phosphomonoester.</text>
        <dbReference type="EC" id="3.1.26.3"/>
    </reaction>
</comment>
<evidence type="ECO:0000259" key="10">
    <source>
        <dbReference type="PROSITE" id="PS50137"/>
    </source>
</evidence>
<feature type="region of interest" description="Disordered" evidence="9">
    <location>
        <begin position="220"/>
        <end position="251"/>
    </location>
</feature>
<dbReference type="InterPro" id="IPR014720">
    <property type="entry name" value="dsRBD_dom"/>
</dbReference>
<evidence type="ECO:0000256" key="9">
    <source>
        <dbReference type="SAM" id="MobiDB-lite"/>
    </source>
</evidence>
<dbReference type="PROSITE" id="PS00517">
    <property type="entry name" value="RNASE_3_1"/>
    <property type="match status" value="1"/>
</dbReference>
<dbReference type="GO" id="GO:0004525">
    <property type="term" value="F:ribonuclease III activity"/>
    <property type="evidence" value="ECO:0007669"/>
    <property type="project" value="UniProtKB-UniRule"/>
</dbReference>
<evidence type="ECO:0000259" key="11">
    <source>
        <dbReference type="PROSITE" id="PS50142"/>
    </source>
</evidence>
<evidence type="ECO:0000256" key="8">
    <source>
        <dbReference type="HAMAP-Rule" id="MF_00104"/>
    </source>
</evidence>
<keyword evidence="8" id="KW-0819">tRNA processing</keyword>
<keyword evidence="3 8" id="KW-0507">mRNA processing</keyword>
<feature type="binding site" evidence="8">
    <location>
        <position position="62"/>
    </location>
    <ligand>
        <name>Mg(2+)</name>
        <dbReference type="ChEBI" id="CHEBI:18420"/>
    </ligand>
</feature>
<dbReference type="GO" id="GO:0019843">
    <property type="term" value="F:rRNA binding"/>
    <property type="evidence" value="ECO:0007669"/>
    <property type="project" value="UniProtKB-KW"/>
</dbReference>
<dbReference type="CDD" id="cd00593">
    <property type="entry name" value="RIBOc"/>
    <property type="match status" value="1"/>
</dbReference>
<dbReference type="PANTHER" id="PTHR11207:SF0">
    <property type="entry name" value="RIBONUCLEASE 3"/>
    <property type="match status" value="1"/>
</dbReference>
<dbReference type="AlphaFoldDB" id="A0A5K7S727"/>
<organism evidence="12 13">
    <name type="scientific">Aquipluma nitroreducens</name>
    <dbReference type="NCBI Taxonomy" id="2010828"/>
    <lineage>
        <taxon>Bacteria</taxon>
        <taxon>Pseudomonadati</taxon>
        <taxon>Bacteroidota</taxon>
        <taxon>Bacteroidia</taxon>
        <taxon>Marinilabiliales</taxon>
        <taxon>Prolixibacteraceae</taxon>
        <taxon>Aquipluma</taxon>
    </lineage>
</organism>
<dbReference type="HAMAP" id="MF_00104">
    <property type="entry name" value="RNase_III"/>
    <property type="match status" value="1"/>
</dbReference>
<comment type="function">
    <text evidence="8">Digests double-stranded RNA. Involved in the processing of primary rRNA transcript to yield the immediate precursors to the large and small rRNAs (23S and 16S). Processes some mRNAs, and tRNAs when they are encoded in the rRNA operon. Processes pre-crRNA and tracrRNA of type II CRISPR loci if present in the organism.</text>
</comment>
<dbReference type="SUPFAM" id="SSF69065">
    <property type="entry name" value="RNase III domain-like"/>
    <property type="match status" value="1"/>
</dbReference>
<dbReference type="InterPro" id="IPR000999">
    <property type="entry name" value="RNase_III_dom"/>
</dbReference>
<comment type="similarity">
    <text evidence="2">Belongs to the ribonuclease III family.</text>
</comment>
<keyword evidence="8" id="KW-0460">Magnesium</keyword>
<keyword evidence="6 8" id="KW-0378">Hydrolase</keyword>
<dbReference type="GO" id="GO:0010468">
    <property type="term" value="P:regulation of gene expression"/>
    <property type="evidence" value="ECO:0007669"/>
    <property type="project" value="TreeGrafter"/>
</dbReference>
<evidence type="ECO:0000256" key="4">
    <source>
        <dbReference type="ARBA" id="ARBA00022722"/>
    </source>
</evidence>
<proteinExistence type="inferred from homology"/>
<feature type="domain" description="RNase III" evidence="11">
    <location>
        <begin position="20"/>
        <end position="145"/>
    </location>
</feature>
<keyword evidence="8" id="KW-0479">Metal-binding</keyword>
<comment type="subcellular location">
    <subcellularLocation>
        <location evidence="8">Cytoplasm</location>
    </subcellularLocation>
</comment>
<dbReference type="GO" id="GO:0006364">
    <property type="term" value="P:rRNA processing"/>
    <property type="evidence" value="ECO:0007669"/>
    <property type="project" value="UniProtKB-UniRule"/>
</dbReference>
<dbReference type="Pfam" id="PF00035">
    <property type="entry name" value="dsrm"/>
    <property type="match status" value="1"/>
</dbReference>
<evidence type="ECO:0000256" key="2">
    <source>
        <dbReference type="ARBA" id="ARBA00010183"/>
    </source>
</evidence>
<dbReference type="Gene3D" id="1.10.1520.10">
    <property type="entry name" value="Ribonuclease III domain"/>
    <property type="match status" value="1"/>
</dbReference>
<dbReference type="EC" id="3.1.26.3" evidence="8"/>
<dbReference type="PROSITE" id="PS50142">
    <property type="entry name" value="RNASE_3_2"/>
    <property type="match status" value="1"/>
</dbReference>
<keyword evidence="13" id="KW-1185">Reference proteome</keyword>
<feature type="compositionally biased region" description="Basic and acidic residues" evidence="9">
    <location>
        <begin position="236"/>
        <end position="245"/>
    </location>
</feature>
<evidence type="ECO:0000313" key="13">
    <source>
        <dbReference type="Proteomes" id="UP001193389"/>
    </source>
</evidence>
<keyword evidence="8" id="KW-0699">rRNA-binding</keyword>
<dbReference type="NCBIfam" id="TIGR02191">
    <property type="entry name" value="RNaseIII"/>
    <property type="match status" value="1"/>
</dbReference>
<dbReference type="Pfam" id="PF14622">
    <property type="entry name" value="Ribonucleas_3_3"/>
    <property type="match status" value="1"/>
</dbReference>
<keyword evidence="8" id="KW-0963">Cytoplasm</keyword>
<dbReference type="SUPFAM" id="SSF54768">
    <property type="entry name" value="dsRNA-binding domain-like"/>
    <property type="match status" value="1"/>
</dbReference>
<gene>
    <name evidence="8" type="primary">rnc</name>
    <name evidence="12" type="ORF">AQPE_1531</name>
</gene>
<evidence type="ECO:0000256" key="7">
    <source>
        <dbReference type="ARBA" id="ARBA00022884"/>
    </source>
</evidence>
<keyword evidence="7 8" id="KW-0694">RNA-binding</keyword>
<evidence type="ECO:0000256" key="3">
    <source>
        <dbReference type="ARBA" id="ARBA00022664"/>
    </source>
</evidence>
<comment type="cofactor">
    <cofactor evidence="8">
        <name>Mg(2+)</name>
        <dbReference type="ChEBI" id="CHEBI:18420"/>
    </cofactor>
</comment>
<dbReference type="RefSeq" id="WP_318350384.1">
    <property type="nucleotide sequence ID" value="NZ_AP018694.1"/>
</dbReference>
<dbReference type="GO" id="GO:0006397">
    <property type="term" value="P:mRNA processing"/>
    <property type="evidence" value="ECO:0007669"/>
    <property type="project" value="UniProtKB-UniRule"/>
</dbReference>
<dbReference type="KEGG" id="anf:AQPE_1531"/>
<dbReference type="Gene3D" id="3.30.160.20">
    <property type="match status" value="1"/>
</dbReference>
<dbReference type="GO" id="GO:0008033">
    <property type="term" value="P:tRNA processing"/>
    <property type="evidence" value="ECO:0007669"/>
    <property type="project" value="UniProtKB-KW"/>
</dbReference>
<feature type="active site" evidence="8">
    <location>
        <position position="134"/>
    </location>
</feature>
<name>A0A5K7S727_9BACT</name>
<dbReference type="GO" id="GO:0046872">
    <property type="term" value="F:metal ion binding"/>
    <property type="evidence" value="ECO:0007669"/>
    <property type="project" value="UniProtKB-KW"/>
</dbReference>
<dbReference type="CDD" id="cd10845">
    <property type="entry name" value="DSRM_RNAse_III_family"/>
    <property type="match status" value="1"/>
</dbReference>
<keyword evidence="8" id="KW-0698">rRNA processing</keyword>
<dbReference type="Proteomes" id="UP001193389">
    <property type="component" value="Chromosome"/>
</dbReference>
<dbReference type="InterPro" id="IPR011907">
    <property type="entry name" value="RNase_III"/>
</dbReference>
<sequence>MIRTIVQRIKLFSSSRKEFYLFLRSLLGFYPTNLRVYDIAVIHKSASKIDSQGNYINNERLEYLGDAILGAAIADFLYNRFPNQDEGYLTQMRSKLVNRSFLTQLTYQIGLNHFIQSNTTSTIESSHIYGDTLEALIGAIYLDKGYPEAKKFITRKLLNNYVNLVEVQNTNSNYKSQLIEWSQKNKKAVSFDTTDESKNDGKQPWFMAIIEVDNELLGKGSGASKKEAQQNASKVALDKIKDRYPDPNPAE</sequence>
<dbReference type="GO" id="GO:0005737">
    <property type="term" value="C:cytoplasm"/>
    <property type="evidence" value="ECO:0007669"/>
    <property type="project" value="UniProtKB-SubCell"/>
</dbReference>
<feature type="active site" evidence="8">
    <location>
        <position position="66"/>
    </location>
</feature>
<feature type="domain" description="DRBM" evidence="10">
    <location>
        <begin position="173"/>
        <end position="242"/>
    </location>
</feature>
<evidence type="ECO:0000256" key="6">
    <source>
        <dbReference type="ARBA" id="ARBA00022801"/>
    </source>
</evidence>
<protein>
    <recommendedName>
        <fullName evidence="8">Ribonuclease 3</fullName>
        <ecNumber evidence="8">3.1.26.3</ecNumber>
    </recommendedName>
    <alternativeName>
        <fullName evidence="8">Ribonuclease III</fullName>
        <shortName evidence="8">RNase III</shortName>
    </alternativeName>
</protein>
<feature type="binding site" evidence="8">
    <location>
        <position position="131"/>
    </location>
    <ligand>
        <name>Mg(2+)</name>
        <dbReference type="ChEBI" id="CHEBI:18420"/>
    </ligand>
</feature>
<dbReference type="GO" id="GO:0003725">
    <property type="term" value="F:double-stranded RNA binding"/>
    <property type="evidence" value="ECO:0007669"/>
    <property type="project" value="TreeGrafter"/>
</dbReference>
<accession>A0A5K7S727</accession>
<evidence type="ECO:0000256" key="1">
    <source>
        <dbReference type="ARBA" id="ARBA00000109"/>
    </source>
</evidence>
<dbReference type="InterPro" id="IPR036389">
    <property type="entry name" value="RNase_III_sf"/>
</dbReference>
<reference evidence="12" key="1">
    <citation type="journal article" date="2020" name="Int. J. Syst. Evol. Microbiol.">
        <title>Aquipluma nitroreducens gen. nov. sp. nov., a novel facultatively anaerobic bacterium isolated from a freshwater lake.</title>
        <authorList>
            <person name="Watanabe M."/>
            <person name="Kojima H."/>
            <person name="Fukui M."/>
        </authorList>
    </citation>
    <scope>NUCLEOTIDE SEQUENCE</scope>
    <source>
        <strain evidence="12">MeG22</strain>
    </source>
</reference>
<feature type="binding site" evidence="8">
    <location>
        <position position="134"/>
    </location>
    <ligand>
        <name>Mg(2+)</name>
        <dbReference type="ChEBI" id="CHEBI:18420"/>
    </ligand>
</feature>
<dbReference type="SMART" id="SM00535">
    <property type="entry name" value="RIBOc"/>
    <property type="match status" value="1"/>
</dbReference>
<keyword evidence="5 8" id="KW-0255">Endonuclease</keyword>
<evidence type="ECO:0000313" key="12">
    <source>
        <dbReference type="EMBL" id="BBE17381.1"/>
    </source>
</evidence>
<comment type="subunit">
    <text evidence="8">Homodimer.</text>
</comment>
<dbReference type="EMBL" id="AP018694">
    <property type="protein sequence ID" value="BBE17381.1"/>
    <property type="molecule type" value="Genomic_DNA"/>
</dbReference>
<dbReference type="SMART" id="SM00358">
    <property type="entry name" value="DSRM"/>
    <property type="match status" value="1"/>
</dbReference>